<dbReference type="Proteomes" id="UP000574277">
    <property type="component" value="Unassembled WGS sequence"/>
</dbReference>
<sequence length="581" mass="65004">MNAIVALCHFCELHGPRTLFCTEVLHSPLPQGAGSGDISGQNEQAEEEEGGIQMSSRIRSHSPAEGASADSSSPGPKKSDMCEASGCRSLAGGHPGYVSHDKETSIKYVSHQHPNHPQLFSIVRQACVRSLSCEVCPGREGPIFFGDEQHGFVFSHTFFIKDSLARGFQRWYSIITIMMDRIYLINSWPFLLGKIRGIIDELQGKALKVFEAEQYGCPQRAQRMNTAFTPFLHQRNGNAARSLTSLTNDENLWACLHTSFAWLLKACGSRLTEKLLEGAPTEDTLVQMEKLADLKEESEGWDGSEEEEKPSSQPDVVEGQELSKCSPETSLMPDCNSWNVAHRRLSVFRSLRHMRQVLGASKFRMLAWHVLMGNQVIWKARDMDLVQSAFDVLRTMLPVGCVRIIPYSDQYEEAYRCNFLGLSPHVQIPSHILSSEFAVLVEVRAATRSSLYPTLFDDEQSLNKYEFVVTSGSPVAADRVGPTILNKIEAALTNQNLSVDVVDQCLVCLKEEWMNKVKVLFKFTKVDSRPKEDTQKLLSILGAAEEDNVKLLKFWMTGLSKTYKSHLMSTVRSPTSSESRN</sequence>
<dbReference type="GO" id="GO:0000122">
    <property type="term" value="P:negative regulation of transcription by RNA polymerase II"/>
    <property type="evidence" value="ECO:0007669"/>
    <property type="project" value="TreeGrafter"/>
</dbReference>
<evidence type="ECO:0000256" key="6">
    <source>
        <dbReference type="ARBA" id="ARBA00004656"/>
    </source>
</evidence>
<keyword evidence="17" id="KW-0966">Cell projection</keyword>
<evidence type="ECO:0000256" key="17">
    <source>
        <dbReference type="ARBA" id="ARBA00023273"/>
    </source>
</evidence>
<dbReference type="PANTHER" id="PTHR31441:SF2">
    <property type="entry name" value="FOLLICULIN"/>
    <property type="match status" value="1"/>
</dbReference>
<evidence type="ECO:0000256" key="19">
    <source>
        <dbReference type="SAM" id="MobiDB-lite"/>
    </source>
</evidence>
<evidence type="ECO:0000256" key="9">
    <source>
        <dbReference type="ARBA" id="ARBA00022468"/>
    </source>
</evidence>
<evidence type="ECO:0000259" key="20">
    <source>
        <dbReference type="PROSITE" id="PS51834"/>
    </source>
</evidence>
<dbReference type="GO" id="GO:0005765">
    <property type="term" value="C:lysosomal membrane"/>
    <property type="evidence" value="ECO:0007669"/>
    <property type="project" value="UniProtKB-SubCell"/>
</dbReference>
<comment type="caution">
    <text evidence="21">The sequence shown here is derived from an EMBL/GenBank/DDBJ whole genome shotgun (WGS) entry which is preliminary data.</text>
</comment>
<dbReference type="GO" id="GO:0035556">
    <property type="term" value="P:intracellular signal transduction"/>
    <property type="evidence" value="ECO:0007669"/>
    <property type="project" value="UniProtKB-ARBA"/>
</dbReference>
<keyword evidence="14" id="KW-0206">Cytoskeleton</keyword>
<dbReference type="GO" id="GO:0005634">
    <property type="term" value="C:nucleus"/>
    <property type="evidence" value="ECO:0007669"/>
    <property type="project" value="UniProtKB-SubCell"/>
</dbReference>
<dbReference type="GO" id="GO:0009968">
    <property type="term" value="P:negative regulation of signal transduction"/>
    <property type="evidence" value="ECO:0007669"/>
    <property type="project" value="UniProtKB-ARBA"/>
</dbReference>
<dbReference type="AlphaFoldDB" id="A0A7L0P703"/>
<accession>A0A7L0P703</accession>
<evidence type="ECO:0000256" key="18">
    <source>
        <dbReference type="ARBA" id="ARBA00064705"/>
    </source>
</evidence>
<keyword evidence="10" id="KW-0963">Cytoplasm</keyword>
<dbReference type="InterPro" id="IPR032035">
    <property type="entry name" value="Folliculin_DENN"/>
</dbReference>
<dbReference type="InterPro" id="IPR044886">
    <property type="entry name" value="FLCN_DENN_C_sf"/>
</dbReference>
<reference evidence="21 22" key="1">
    <citation type="submission" date="2019-09" db="EMBL/GenBank/DDBJ databases">
        <title>Bird 10,000 Genomes (B10K) Project - Family phase.</title>
        <authorList>
            <person name="Zhang G."/>
        </authorList>
    </citation>
    <scope>NUCLEOTIDE SEQUENCE [LARGE SCALE GENOMIC DNA]</scope>
    <source>
        <strain evidence="21">B10K-DU-001-44</strain>
        <tissue evidence="21">Muscle</tissue>
    </source>
</reference>
<dbReference type="PROSITE" id="PS51834">
    <property type="entry name" value="DENN_FLCN_SMCR8"/>
    <property type="match status" value="1"/>
</dbReference>
<evidence type="ECO:0000256" key="8">
    <source>
        <dbReference type="ARBA" id="ARBA00021824"/>
    </source>
</evidence>
<dbReference type="Pfam" id="PF16692">
    <property type="entry name" value="Folliculin_C"/>
    <property type="match status" value="1"/>
</dbReference>
<organism evidence="21 22">
    <name type="scientific">Mesembrinibis cayennensis</name>
    <dbReference type="NCBI Taxonomy" id="1118748"/>
    <lineage>
        <taxon>Eukaryota</taxon>
        <taxon>Metazoa</taxon>
        <taxon>Chordata</taxon>
        <taxon>Craniata</taxon>
        <taxon>Vertebrata</taxon>
        <taxon>Euteleostomi</taxon>
        <taxon>Archelosauria</taxon>
        <taxon>Archosauria</taxon>
        <taxon>Dinosauria</taxon>
        <taxon>Saurischia</taxon>
        <taxon>Theropoda</taxon>
        <taxon>Coelurosauria</taxon>
        <taxon>Aves</taxon>
        <taxon>Neognathae</taxon>
        <taxon>Neoaves</taxon>
        <taxon>Aequornithes</taxon>
        <taxon>Pelecaniformes</taxon>
        <taxon>Threskiornithidae</taxon>
        <taxon>Mesembrinibis</taxon>
    </lineage>
</organism>
<keyword evidence="16" id="KW-0539">Nucleus</keyword>
<dbReference type="GO" id="GO:0005819">
    <property type="term" value="C:spindle"/>
    <property type="evidence" value="ECO:0007669"/>
    <property type="project" value="UniProtKB-SubCell"/>
</dbReference>
<dbReference type="InterPro" id="IPR037521">
    <property type="entry name" value="FLCN/SMCR8_DENN"/>
</dbReference>
<dbReference type="GO" id="GO:0005829">
    <property type="term" value="C:cytosol"/>
    <property type="evidence" value="ECO:0007669"/>
    <property type="project" value="UniProtKB-SubCell"/>
</dbReference>
<keyword evidence="9" id="KW-0343">GTPase activation</keyword>
<dbReference type="InterPro" id="IPR037520">
    <property type="entry name" value="Folliculin/SMCR8_longin"/>
</dbReference>
<keyword evidence="11" id="KW-0597">Phosphoprotein</keyword>
<proteinExistence type="inferred from homology"/>
<gene>
    <name evidence="21" type="primary">Flcn</name>
    <name evidence="21" type="ORF">MESCAY_R04541</name>
</gene>
<evidence type="ECO:0000256" key="1">
    <source>
        <dbReference type="ARBA" id="ARBA00004123"/>
    </source>
</evidence>
<protein>
    <recommendedName>
        <fullName evidence="8">Folliculin</fullName>
    </recommendedName>
</protein>
<keyword evidence="12" id="KW-0175">Coiled coil</keyword>
<dbReference type="Gene3D" id="1.10.10.1730">
    <property type="entry name" value="Folliculin"/>
    <property type="match status" value="1"/>
</dbReference>
<keyword evidence="13" id="KW-0472">Membrane</keyword>
<evidence type="ECO:0000256" key="16">
    <source>
        <dbReference type="ARBA" id="ARBA00023242"/>
    </source>
</evidence>
<name>A0A7L0P703_9AVES</name>
<evidence type="ECO:0000256" key="12">
    <source>
        <dbReference type="ARBA" id="ARBA00023054"/>
    </source>
</evidence>
<comment type="subunit">
    <text evidence="18">Interacts (via C-terminus) with FNIP1 or FNIP2 (via C-terminus). Component of the lysosomal folliculin complex (LFC), composed of FLCN, FNIP1 (or FNIP2), RagA/RRAGA or RagB/RRAGB GDP-bound, RagC/RRAGC or RagD/RRAGD GTP-bound, and Ragulator. Interaction with FNIP1 or FNIP2 mediates indirect interaction with the PRKAA1, PRKAB1 and PRKAG1 subunits of 5'-AMP-activated protein kinase (AMPK). Interacts with HSP90AA1 in the presence of FNIP1. Interacts with HSP70, STUB1, CDC37, AHSA1, CCT2, STIP1, PTGES3 and PPP5C. Interacts with GABARAP; interaction takes place in the presence of FNIP1 and/or FNIP2. Interacts with RILP; the interaction is direct and promotes association between RILP and RAB34. Interacts with KIF3A and KIF3B. Interacts with lactate dehydrogenase LDHA, but not LDHB; the interaction is direct, may preferentially bind LDHA dimers rather than tetramers, and regulates LDHA activity, acting as an uncompetitive inhibitor.</text>
</comment>
<evidence type="ECO:0000256" key="10">
    <source>
        <dbReference type="ARBA" id="ARBA00022490"/>
    </source>
</evidence>
<dbReference type="GO" id="GO:0005813">
    <property type="term" value="C:centrosome"/>
    <property type="evidence" value="ECO:0007669"/>
    <property type="project" value="UniProtKB-SubCell"/>
</dbReference>
<dbReference type="Gene3D" id="3.40.50.12430">
    <property type="match status" value="1"/>
</dbReference>
<feature type="region of interest" description="Disordered" evidence="19">
    <location>
        <begin position="296"/>
        <end position="327"/>
    </location>
</feature>
<evidence type="ECO:0000256" key="2">
    <source>
        <dbReference type="ARBA" id="ARBA00004138"/>
    </source>
</evidence>
<keyword evidence="22" id="KW-1185">Reference proteome</keyword>
<dbReference type="GO" id="GO:0030511">
    <property type="term" value="P:positive regulation of transforming growth factor beta receptor signaling pathway"/>
    <property type="evidence" value="ECO:0007669"/>
    <property type="project" value="TreeGrafter"/>
</dbReference>
<dbReference type="FunFam" id="1.10.10.1730:FF:000001">
    <property type="entry name" value="Folliculin"/>
    <property type="match status" value="1"/>
</dbReference>
<feature type="region of interest" description="Disordered" evidence="19">
    <location>
        <begin position="32"/>
        <end position="84"/>
    </location>
</feature>
<evidence type="ECO:0000256" key="14">
    <source>
        <dbReference type="ARBA" id="ARBA00023212"/>
    </source>
</evidence>
<feature type="compositionally biased region" description="Acidic residues" evidence="19">
    <location>
        <begin position="299"/>
        <end position="308"/>
    </location>
</feature>
<dbReference type="FunFam" id="3.40.50.12430:FF:000001">
    <property type="entry name" value="Folliculin"/>
    <property type="match status" value="1"/>
</dbReference>
<evidence type="ECO:0000256" key="11">
    <source>
        <dbReference type="ARBA" id="ARBA00022553"/>
    </source>
</evidence>
<keyword evidence="15" id="KW-0458">Lysosome</keyword>
<evidence type="ECO:0000256" key="15">
    <source>
        <dbReference type="ARBA" id="ARBA00023228"/>
    </source>
</evidence>
<comment type="similarity">
    <text evidence="7">Belongs to the folliculin family.</text>
</comment>
<evidence type="ECO:0000256" key="4">
    <source>
        <dbReference type="ARBA" id="ARBA00004300"/>
    </source>
</evidence>
<evidence type="ECO:0000256" key="13">
    <source>
        <dbReference type="ARBA" id="ARBA00023136"/>
    </source>
</evidence>
<dbReference type="InterPro" id="IPR021713">
    <property type="entry name" value="Folliculin"/>
</dbReference>
<dbReference type="Pfam" id="PF11704">
    <property type="entry name" value="Folliculin"/>
    <property type="match status" value="1"/>
</dbReference>
<dbReference type="EMBL" id="VXAT01002946">
    <property type="protein sequence ID" value="NXL00892.1"/>
    <property type="molecule type" value="Genomic_DNA"/>
</dbReference>
<evidence type="ECO:0000256" key="7">
    <source>
        <dbReference type="ARBA" id="ARBA00009987"/>
    </source>
</evidence>
<feature type="non-terminal residue" evidence="21">
    <location>
        <position position="581"/>
    </location>
</feature>
<evidence type="ECO:0000256" key="5">
    <source>
        <dbReference type="ARBA" id="ARBA00004514"/>
    </source>
</evidence>
<dbReference type="PANTHER" id="PTHR31441">
    <property type="entry name" value="FOLLICULIN FAMILY MEMBER"/>
    <property type="match status" value="1"/>
</dbReference>
<dbReference type="GO" id="GO:0005096">
    <property type="term" value="F:GTPase activator activity"/>
    <property type="evidence" value="ECO:0007669"/>
    <property type="project" value="UniProtKB-KW"/>
</dbReference>
<dbReference type="GO" id="GO:1904263">
    <property type="term" value="P:positive regulation of TORC1 signaling"/>
    <property type="evidence" value="ECO:0007669"/>
    <property type="project" value="TreeGrafter"/>
</dbReference>
<comment type="subcellular location">
    <subcellularLocation>
        <location evidence="2">Cell projection</location>
        <location evidence="2">Cilium</location>
    </subcellularLocation>
    <subcellularLocation>
        <location evidence="4">Cytoplasm</location>
        <location evidence="4">Cytoskeleton</location>
        <location evidence="4">Microtubule organizing center</location>
        <location evidence="4">Centrosome</location>
    </subcellularLocation>
    <subcellularLocation>
        <location evidence="3">Cytoplasm</location>
        <location evidence="3">Cytoskeleton</location>
        <location evidence="3">Spindle</location>
    </subcellularLocation>
    <subcellularLocation>
        <location evidence="5">Cytoplasm</location>
        <location evidence="5">Cytosol</location>
    </subcellularLocation>
    <subcellularLocation>
        <location evidence="6">Lysosome membrane</location>
    </subcellularLocation>
    <subcellularLocation>
        <location evidence="1">Nucleus</location>
    </subcellularLocation>
</comment>
<evidence type="ECO:0000313" key="22">
    <source>
        <dbReference type="Proteomes" id="UP000574277"/>
    </source>
</evidence>
<dbReference type="GO" id="GO:0005929">
    <property type="term" value="C:cilium"/>
    <property type="evidence" value="ECO:0007669"/>
    <property type="project" value="UniProtKB-SubCell"/>
</dbReference>
<evidence type="ECO:0000313" key="21">
    <source>
        <dbReference type="EMBL" id="NXL00892.1"/>
    </source>
</evidence>
<feature type="non-terminal residue" evidence="21">
    <location>
        <position position="1"/>
    </location>
</feature>
<feature type="domain" description="UDENN FLCN/SMCR8-type" evidence="20">
    <location>
        <begin position="88"/>
        <end position="560"/>
    </location>
</feature>
<evidence type="ECO:0000256" key="3">
    <source>
        <dbReference type="ARBA" id="ARBA00004186"/>
    </source>
</evidence>